<comment type="caution">
    <text evidence="1">The sequence shown here is derived from an EMBL/GenBank/DDBJ whole genome shotgun (WGS) entry which is preliminary data.</text>
</comment>
<gene>
    <name evidence="1" type="ORF">LCGC14_0702400</name>
</gene>
<evidence type="ECO:0000313" key="1">
    <source>
        <dbReference type="EMBL" id="KKN43517.1"/>
    </source>
</evidence>
<accession>A0A0F9R2U4</accession>
<dbReference type="EMBL" id="LAZR01001506">
    <property type="protein sequence ID" value="KKN43517.1"/>
    <property type="molecule type" value="Genomic_DNA"/>
</dbReference>
<organism evidence="1">
    <name type="scientific">marine sediment metagenome</name>
    <dbReference type="NCBI Taxonomy" id="412755"/>
    <lineage>
        <taxon>unclassified sequences</taxon>
        <taxon>metagenomes</taxon>
        <taxon>ecological metagenomes</taxon>
    </lineage>
</organism>
<protein>
    <submittedName>
        <fullName evidence="1">Uncharacterized protein</fullName>
    </submittedName>
</protein>
<name>A0A0F9R2U4_9ZZZZ</name>
<proteinExistence type="predicted"/>
<reference evidence="1" key="1">
    <citation type="journal article" date="2015" name="Nature">
        <title>Complex archaea that bridge the gap between prokaryotes and eukaryotes.</title>
        <authorList>
            <person name="Spang A."/>
            <person name="Saw J.H."/>
            <person name="Jorgensen S.L."/>
            <person name="Zaremba-Niedzwiedzka K."/>
            <person name="Martijn J."/>
            <person name="Lind A.E."/>
            <person name="van Eijk R."/>
            <person name="Schleper C."/>
            <person name="Guy L."/>
            <person name="Ettema T.J."/>
        </authorList>
    </citation>
    <scope>NUCLEOTIDE SEQUENCE</scope>
</reference>
<dbReference type="AlphaFoldDB" id="A0A0F9R2U4"/>
<sequence>MNKEDSLRRNPNRIKVGQYVRTTKAFRDKMGKHLTGKVIAVVRTAKEDLATVTYDKPTRPRKDSFSCGSLSAHFLIQRRKKDLPEVTS</sequence>